<dbReference type="EMBL" id="CM042015">
    <property type="protein sequence ID" value="KAI3710236.1"/>
    <property type="molecule type" value="Genomic_DNA"/>
</dbReference>
<keyword evidence="2" id="KW-1185">Reference proteome</keyword>
<evidence type="ECO:0000313" key="1">
    <source>
        <dbReference type="EMBL" id="KAI3710236.1"/>
    </source>
</evidence>
<evidence type="ECO:0000313" key="2">
    <source>
        <dbReference type="Proteomes" id="UP001055811"/>
    </source>
</evidence>
<reference evidence="2" key="1">
    <citation type="journal article" date="2022" name="Mol. Ecol. Resour.">
        <title>The genomes of chicory, endive, great burdock and yacon provide insights into Asteraceae palaeo-polyploidization history and plant inulin production.</title>
        <authorList>
            <person name="Fan W."/>
            <person name="Wang S."/>
            <person name="Wang H."/>
            <person name="Wang A."/>
            <person name="Jiang F."/>
            <person name="Liu H."/>
            <person name="Zhao H."/>
            <person name="Xu D."/>
            <person name="Zhang Y."/>
        </authorList>
    </citation>
    <scope>NUCLEOTIDE SEQUENCE [LARGE SCALE GENOMIC DNA]</scope>
    <source>
        <strain evidence="2">cv. Punajuju</strain>
    </source>
</reference>
<comment type="caution">
    <text evidence="1">The sequence shown here is derived from an EMBL/GenBank/DDBJ whole genome shotgun (WGS) entry which is preliminary data.</text>
</comment>
<proteinExistence type="predicted"/>
<accession>A0ACB9AKG6</accession>
<protein>
    <submittedName>
        <fullName evidence="1">Uncharacterized protein</fullName>
    </submittedName>
</protein>
<name>A0ACB9AKG6_CICIN</name>
<gene>
    <name evidence="1" type="ORF">L2E82_40012</name>
</gene>
<organism evidence="1 2">
    <name type="scientific">Cichorium intybus</name>
    <name type="common">Chicory</name>
    <dbReference type="NCBI Taxonomy" id="13427"/>
    <lineage>
        <taxon>Eukaryota</taxon>
        <taxon>Viridiplantae</taxon>
        <taxon>Streptophyta</taxon>
        <taxon>Embryophyta</taxon>
        <taxon>Tracheophyta</taxon>
        <taxon>Spermatophyta</taxon>
        <taxon>Magnoliopsida</taxon>
        <taxon>eudicotyledons</taxon>
        <taxon>Gunneridae</taxon>
        <taxon>Pentapetalae</taxon>
        <taxon>asterids</taxon>
        <taxon>campanulids</taxon>
        <taxon>Asterales</taxon>
        <taxon>Asteraceae</taxon>
        <taxon>Cichorioideae</taxon>
        <taxon>Cichorieae</taxon>
        <taxon>Cichoriinae</taxon>
        <taxon>Cichorium</taxon>
    </lineage>
</organism>
<dbReference type="Proteomes" id="UP001055811">
    <property type="component" value="Linkage Group LG07"/>
</dbReference>
<reference evidence="1 2" key="2">
    <citation type="journal article" date="2022" name="Mol. Ecol. Resour.">
        <title>The genomes of chicory, endive, great burdock and yacon provide insights into Asteraceae paleo-polyploidization history and plant inulin production.</title>
        <authorList>
            <person name="Fan W."/>
            <person name="Wang S."/>
            <person name="Wang H."/>
            <person name="Wang A."/>
            <person name="Jiang F."/>
            <person name="Liu H."/>
            <person name="Zhao H."/>
            <person name="Xu D."/>
            <person name="Zhang Y."/>
        </authorList>
    </citation>
    <scope>NUCLEOTIDE SEQUENCE [LARGE SCALE GENOMIC DNA]</scope>
    <source>
        <strain evidence="2">cv. Punajuju</strain>
        <tissue evidence="1">Leaves</tissue>
    </source>
</reference>
<sequence>MSRSHYSRKLLILSNLTMTKELLVVLGRCKKGRRKSMINSFLLKKAQCIQTPNIHAFVYPFIHGQRKSMQRLPVL</sequence>